<sequence>MDRADVERRRYTRLEVTDVDADVDAEESSSAVLTSEKDALLPKGLAATNSSSSLYYTPSSSLSSSLSSSSSSPLAGILTEEPSPGISSGGGAGGRGGDYAGRSLGASLYPDPDEAKGGGRATAGAPERGAGAGNGVSYGGKKRSSDSDSSSGGDRASDGRGEVVIEVAAMEETGDGRGGSVGREGDGGVVGTGSALKEKVLDVPAKTVLGDGESTAAECRICQEEDDVKNLETPCACSGSVKYAHRKCIQRWCNEKGDTICELCHQRSTTGNEWAITLEHRVNLQDPRVIALAAAERFALEDEYAVANATGAAWCRSAALILMSLLLLRHALALVAHTEPNGSTVVGVQMLMIRVIGFLLPCYIMAQAFSILHKRRQQQEAAIAAAEAAAEMALILQSEQGRSMRITIAPPPPAEPAPQRPEP</sequence>
<dbReference type="EMBL" id="BFEA01000114">
    <property type="protein sequence ID" value="GBG69408.1"/>
    <property type="molecule type" value="Genomic_DNA"/>
</dbReference>
<dbReference type="Gene3D" id="3.30.40.10">
    <property type="entry name" value="Zinc/RING finger domain, C3HC4 (zinc finger)"/>
    <property type="match status" value="1"/>
</dbReference>
<dbReference type="OrthoDB" id="264354at2759"/>
<comment type="caution">
    <text evidence="7">The sequence shown here is derived from an EMBL/GenBank/DDBJ whole genome shotgun (WGS) entry which is preliminary data.</text>
</comment>
<feature type="compositionally biased region" description="Gly residues" evidence="4">
    <location>
        <begin position="176"/>
        <end position="191"/>
    </location>
</feature>
<keyword evidence="8" id="KW-1185">Reference proteome</keyword>
<dbReference type="GO" id="GO:0004842">
    <property type="term" value="F:ubiquitin-protein transferase activity"/>
    <property type="evidence" value="ECO:0007669"/>
    <property type="project" value="TreeGrafter"/>
</dbReference>
<dbReference type="GO" id="GO:0016567">
    <property type="term" value="P:protein ubiquitination"/>
    <property type="evidence" value="ECO:0007669"/>
    <property type="project" value="TreeGrafter"/>
</dbReference>
<dbReference type="GO" id="GO:0008270">
    <property type="term" value="F:zinc ion binding"/>
    <property type="evidence" value="ECO:0007669"/>
    <property type="project" value="UniProtKB-KW"/>
</dbReference>
<dbReference type="Proteomes" id="UP000265515">
    <property type="component" value="Unassembled WGS sequence"/>
</dbReference>
<name>A0A388KHB9_CHABU</name>
<dbReference type="AlphaFoldDB" id="A0A388KHB9"/>
<dbReference type="PANTHER" id="PTHR23012:SF215">
    <property type="entry name" value="RING_FYVE_PHD ZINC FINGER SUPERFAMILY PROTEIN"/>
    <property type="match status" value="1"/>
</dbReference>
<dbReference type="Pfam" id="PF12428">
    <property type="entry name" value="DUF3675"/>
    <property type="match status" value="1"/>
</dbReference>
<evidence type="ECO:0000256" key="2">
    <source>
        <dbReference type="ARBA" id="ARBA00022771"/>
    </source>
</evidence>
<accession>A0A388KHB9</accession>
<dbReference type="CDD" id="cd16495">
    <property type="entry name" value="RING_CH-C4HC3_MARCH"/>
    <property type="match status" value="1"/>
</dbReference>
<keyword evidence="5" id="KW-0812">Transmembrane</keyword>
<keyword evidence="5" id="KW-0472">Membrane</keyword>
<dbReference type="InterPro" id="IPR033275">
    <property type="entry name" value="MARCH-like"/>
</dbReference>
<keyword evidence="1" id="KW-0479">Metal-binding</keyword>
<keyword evidence="2" id="KW-0863">Zinc-finger</keyword>
<gene>
    <name evidence="7" type="ORF">CBR_g4103</name>
</gene>
<proteinExistence type="predicted"/>
<evidence type="ECO:0000256" key="4">
    <source>
        <dbReference type="SAM" id="MobiDB-lite"/>
    </source>
</evidence>
<keyword evidence="5" id="KW-1133">Transmembrane helix</keyword>
<feature type="compositionally biased region" description="Gly residues" evidence="4">
    <location>
        <begin position="87"/>
        <end position="99"/>
    </location>
</feature>
<dbReference type="InterPro" id="IPR022143">
    <property type="entry name" value="DUF3675"/>
</dbReference>
<feature type="transmembrane region" description="Helical" evidence="5">
    <location>
        <begin position="318"/>
        <end position="336"/>
    </location>
</feature>
<reference evidence="7 8" key="1">
    <citation type="journal article" date="2018" name="Cell">
        <title>The Chara Genome: Secondary Complexity and Implications for Plant Terrestrialization.</title>
        <authorList>
            <person name="Nishiyama T."/>
            <person name="Sakayama H."/>
            <person name="Vries J.D."/>
            <person name="Buschmann H."/>
            <person name="Saint-Marcoux D."/>
            <person name="Ullrich K.K."/>
            <person name="Haas F.B."/>
            <person name="Vanderstraeten L."/>
            <person name="Becker D."/>
            <person name="Lang D."/>
            <person name="Vosolsobe S."/>
            <person name="Rombauts S."/>
            <person name="Wilhelmsson P.K.I."/>
            <person name="Janitza P."/>
            <person name="Kern R."/>
            <person name="Heyl A."/>
            <person name="Rumpler F."/>
            <person name="Villalobos L.I.A.C."/>
            <person name="Clay J.M."/>
            <person name="Skokan R."/>
            <person name="Toyoda A."/>
            <person name="Suzuki Y."/>
            <person name="Kagoshima H."/>
            <person name="Schijlen E."/>
            <person name="Tajeshwar N."/>
            <person name="Catarino B."/>
            <person name="Hetherington A.J."/>
            <person name="Saltykova A."/>
            <person name="Bonnot C."/>
            <person name="Breuninger H."/>
            <person name="Symeonidi A."/>
            <person name="Radhakrishnan G.V."/>
            <person name="Van Nieuwerburgh F."/>
            <person name="Deforce D."/>
            <person name="Chang C."/>
            <person name="Karol K.G."/>
            <person name="Hedrich R."/>
            <person name="Ulvskov P."/>
            <person name="Glockner G."/>
            <person name="Delwiche C.F."/>
            <person name="Petrasek J."/>
            <person name="Van de Peer Y."/>
            <person name="Friml J."/>
            <person name="Beilby M."/>
            <person name="Dolan L."/>
            <person name="Kohara Y."/>
            <person name="Sugano S."/>
            <person name="Fujiyama A."/>
            <person name="Delaux P.-M."/>
            <person name="Quint M."/>
            <person name="TheiBen G."/>
            <person name="Hagemann M."/>
            <person name="Harholt J."/>
            <person name="Dunand C."/>
            <person name="Zachgo S."/>
            <person name="Langdale J."/>
            <person name="Maumus F."/>
            <person name="Straeten D.V.D."/>
            <person name="Gould S.B."/>
            <person name="Rensing S.A."/>
        </authorList>
    </citation>
    <scope>NUCLEOTIDE SEQUENCE [LARGE SCALE GENOMIC DNA]</scope>
    <source>
        <strain evidence="7 8">S276</strain>
    </source>
</reference>
<dbReference type="InterPro" id="IPR011016">
    <property type="entry name" value="Znf_RING-CH"/>
</dbReference>
<feature type="compositionally biased region" description="Low complexity" evidence="4">
    <location>
        <begin position="50"/>
        <end position="74"/>
    </location>
</feature>
<dbReference type="GO" id="GO:0016020">
    <property type="term" value="C:membrane"/>
    <property type="evidence" value="ECO:0007669"/>
    <property type="project" value="TreeGrafter"/>
</dbReference>
<dbReference type="STRING" id="69332.A0A388KHB9"/>
<evidence type="ECO:0000256" key="1">
    <source>
        <dbReference type="ARBA" id="ARBA00022723"/>
    </source>
</evidence>
<evidence type="ECO:0000259" key="6">
    <source>
        <dbReference type="PROSITE" id="PS51292"/>
    </source>
</evidence>
<feature type="transmembrane region" description="Helical" evidence="5">
    <location>
        <begin position="348"/>
        <end position="366"/>
    </location>
</feature>
<organism evidence="7 8">
    <name type="scientific">Chara braunii</name>
    <name type="common">Braun's stonewort</name>
    <dbReference type="NCBI Taxonomy" id="69332"/>
    <lineage>
        <taxon>Eukaryota</taxon>
        <taxon>Viridiplantae</taxon>
        <taxon>Streptophyta</taxon>
        <taxon>Charophyceae</taxon>
        <taxon>Charales</taxon>
        <taxon>Characeae</taxon>
        <taxon>Chara</taxon>
    </lineage>
</organism>
<dbReference type="PROSITE" id="PS51292">
    <property type="entry name" value="ZF_RING_CH"/>
    <property type="match status" value="1"/>
</dbReference>
<dbReference type="SUPFAM" id="SSF57850">
    <property type="entry name" value="RING/U-box"/>
    <property type="match status" value="1"/>
</dbReference>
<feature type="compositionally biased region" description="Acidic residues" evidence="4">
    <location>
        <begin position="18"/>
        <end position="27"/>
    </location>
</feature>
<keyword evidence="3" id="KW-0862">Zinc</keyword>
<evidence type="ECO:0000256" key="3">
    <source>
        <dbReference type="ARBA" id="ARBA00022833"/>
    </source>
</evidence>
<protein>
    <recommendedName>
        <fullName evidence="6">RING-CH-type domain-containing protein</fullName>
    </recommendedName>
</protein>
<dbReference type="PANTHER" id="PTHR23012">
    <property type="entry name" value="RING/FYVE/PHD ZINC FINGER DOMAIN-CONTAINING"/>
    <property type="match status" value="1"/>
</dbReference>
<dbReference type="Pfam" id="PF12906">
    <property type="entry name" value="RINGv"/>
    <property type="match status" value="1"/>
</dbReference>
<evidence type="ECO:0000313" key="8">
    <source>
        <dbReference type="Proteomes" id="UP000265515"/>
    </source>
</evidence>
<feature type="domain" description="RING-CH-type" evidence="6">
    <location>
        <begin position="211"/>
        <end position="271"/>
    </location>
</feature>
<dbReference type="InterPro" id="IPR013083">
    <property type="entry name" value="Znf_RING/FYVE/PHD"/>
</dbReference>
<evidence type="ECO:0000313" key="7">
    <source>
        <dbReference type="EMBL" id="GBG69408.1"/>
    </source>
</evidence>
<evidence type="ECO:0000256" key="5">
    <source>
        <dbReference type="SAM" id="Phobius"/>
    </source>
</evidence>
<dbReference type="Gramene" id="GBG69408">
    <property type="protein sequence ID" value="GBG69408"/>
    <property type="gene ID" value="CBR_g4103"/>
</dbReference>
<dbReference type="SMART" id="SM00744">
    <property type="entry name" value="RINGv"/>
    <property type="match status" value="1"/>
</dbReference>
<feature type="region of interest" description="Disordered" evidence="4">
    <location>
        <begin position="18"/>
        <end position="193"/>
    </location>
</feature>